<feature type="non-terminal residue" evidence="1">
    <location>
        <position position="1"/>
    </location>
</feature>
<evidence type="ECO:0000313" key="1">
    <source>
        <dbReference type="EMBL" id="KAK5173956.1"/>
    </source>
</evidence>
<dbReference type="EMBL" id="JAVRRA010020049">
    <property type="protein sequence ID" value="KAK5173956.1"/>
    <property type="molecule type" value="Genomic_DNA"/>
</dbReference>
<keyword evidence="2" id="KW-1185">Reference proteome</keyword>
<comment type="caution">
    <text evidence="1">The sequence shown here is derived from an EMBL/GenBank/DDBJ whole genome shotgun (WGS) entry which is preliminary data.</text>
</comment>
<evidence type="ECO:0000313" key="2">
    <source>
        <dbReference type="Proteomes" id="UP001357485"/>
    </source>
</evidence>
<reference evidence="1 2" key="1">
    <citation type="submission" date="2023-08" db="EMBL/GenBank/DDBJ databases">
        <title>Black Yeasts Isolated from many extreme environments.</title>
        <authorList>
            <person name="Coleine C."/>
            <person name="Stajich J.E."/>
            <person name="Selbmann L."/>
        </authorList>
    </citation>
    <scope>NUCLEOTIDE SEQUENCE [LARGE SCALE GENOMIC DNA]</scope>
    <source>
        <strain evidence="1 2">CCFEE 536</strain>
    </source>
</reference>
<name>A0ABR0LI58_9PEZI</name>
<dbReference type="Proteomes" id="UP001357485">
    <property type="component" value="Unassembled WGS sequence"/>
</dbReference>
<accession>A0ABR0LI58</accession>
<sequence length="58" mass="6498">SQSRTFAAPNRTHWRTLRTLPVVVKNSDHACEKSAKKSTGSLSATLELVRWPSTTLQF</sequence>
<proteinExistence type="predicted"/>
<organism evidence="1 2">
    <name type="scientific">Cryomyces antarcticus</name>
    <dbReference type="NCBI Taxonomy" id="329879"/>
    <lineage>
        <taxon>Eukaryota</taxon>
        <taxon>Fungi</taxon>
        <taxon>Dikarya</taxon>
        <taxon>Ascomycota</taxon>
        <taxon>Pezizomycotina</taxon>
        <taxon>Dothideomycetes</taxon>
        <taxon>Dothideomycetes incertae sedis</taxon>
        <taxon>Cryomyces</taxon>
    </lineage>
</organism>
<gene>
    <name evidence="1" type="ORF">LTR16_011571</name>
</gene>
<protein>
    <submittedName>
        <fullName evidence="1">Uncharacterized protein</fullName>
    </submittedName>
</protein>